<evidence type="ECO:0000259" key="4">
    <source>
        <dbReference type="PROSITE" id="PS51186"/>
    </source>
</evidence>
<dbReference type="GO" id="GO:0016747">
    <property type="term" value="F:acyltransferase activity, transferring groups other than amino-acyl groups"/>
    <property type="evidence" value="ECO:0007669"/>
    <property type="project" value="InterPro"/>
</dbReference>
<dbReference type="OrthoDB" id="9804153at2"/>
<keyword evidence="2" id="KW-0012">Acyltransferase</keyword>
<evidence type="ECO:0000256" key="3">
    <source>
        <dbReference type="ARBA" id="ARBA00038502"/>
    </source>
</evidence>
<protein>
    <submittedName>
        <fullName evidence="5">GNAT family N-acetyltransferase</fullName>
    </submittedName>
</protein>
<keyword evidence="1 5" id="KW-0808">Transferase</keyword>
<evidence type="ECO:0000313" key="5">
    <source>
        <dbReference type="EMBL" id="TXC62627.1"/>
    </source>
</evidence>
<evidence type="ECO:0000256" key="2">
    <source>
        <dbReference type="ARBA" id="ARBA00023315"/>
    </source>
</evidence>
<dbReference type="InterPro" id="IPR000182">
    <property type="entry name" value="GNAT_dom"/>
</dbReference>
<dbReference type="InterPro" id="IPR016181">
    <property type="entry name" value="Acyl_CoA_acyltransferase"/>
</dbReference>
<dbReference type="PANTHER" id="PTHR43792">
    <property type="entry name" value="GNAT FAMILY, PUTATIVE (AFU_ORTHOLOGUE AFUA_3G00765)-RELATED-RELATED"/>
    <property type="match status" value="1"/>
</dbReference>
<organism evidence="5 6">
    <name type="scientific">Allosphingosinicella ginsenosidimutans</name>
    <dbReference type="NCBI Taxonomy" id="1176539"/>
    <lineage>
        <taxon>Bacteria</taxon>
        <taxon>Pseudomonadati</taxon>
        <taxon>Pseudomonadota</taxon>
        <taxon>Alphaproteobacteria</taxon>
        <taxon>Sphingomonadales</taxon>
        <taxon>Sphingomonadaceae</taxon>
        <taxon>Allosphingosinicella</taxon>
    </lineage>
</organism>
<comment type="caution">
    <text evidence="5">The sequence shown here is derived from an EMBL/GenBank/DDBJ whole genome shotgun (WGS) entry which is preliminary data.</text>
</comment>
<reference evidence="5 6" key="1">
    <citation type="journal article" date="2015" name="J. Microbiol.">
        <title>Sphingosinicella ginsenosidimutans sp. nov., with ginsenoside converting activity.</title>
        <authorList>
            <person name="Kim J.K."/>
            <person name="Kang M.S."/>
            <person name="Park S.C."/>
            <person name="Kim K.M."/>
            <person name="Choi K."/>
            <person name="Yoon M.H."/>
            <person name="Im W.T."/>
        </authorList>
    </citation>
    <scope>NUCLEOTIDE SEQUENCE [LARGE SCALE GENOMIC DNA]</scope>
    <source>
        <strain evidence="5 6">BS-11</strain>
    </source>
</reference>
<evidence type="ECO:0000313" key="6">
    <source>
        <dbReference type="Proteomes" id="UP000321249"/>
    </source>
</evidence>
<comment type="similarity">
    <text evidence="3">Belongs to the acetyltransferase family. RimJ subfamily.</text>
</comment>
<gene>
    <name evidence="5" type="ORF">FRZ32_02505</name>
</gene>
<dbReference type="Pfam" id="PF13302">
    <property type="entry name" value="Acetyltransf_3"/>
    <property type="match status" value="1"/>
</dbReference>
<dbReference type="Gene3D" id="3.40.630.30">
    <property type="match status" value="1"/>
</dbReference>
<feature type="domain" description="N-acetyltransferase" evidence="4">
    <location>
        <begin position="19"/>
        <end position="159"/>
    </location>
</feature>
<dbReference type="PROSITE" id="PS51186">
    <property type="entry name" value="GNAT"/>
    <property type="match status" value="1"/>
</dbReference>
<proteinExistence type="inferred from homology"/>
<evidence type="ECO:0000256" key="1">
    <source>
        <dbReference type="ARBA" id="ARBA00022679"/>
    </source>
</evidence>
<dbReference type="SUPFAM" id="SSF55729">
    <property type="entry name" value="Acyl-CoA N-acyltransferases (Nat)"/>
    <property type="match status" value="1"/>
</dbReference>
<dbReference type="PANTHER" id="PTHR43792:SF8">
    <property type="entry name" value="[RIBOSOMAL PROTEIN US5]-ALANINE N-ACETYLTRANSFERASE"/>
    <property type="match status" value="1"/>
</dbReference>
<dbReference type="RefSeq" id="WP_147042015.1">
    <property type="nucleotide sequence ID" value="NZ_BAABIR010000002.1"/>
</dbReference>
<dbReference type="AlphaFoldDB" id="A0A5C6TQ93"/>
<dbReference type="EMBL" id="VOQQ01000001">
    <property type="protein sequence ID" value="TXC62627.1"/>
    <property type="molecule type" value="Genomic_DNA"/>
</dbReference>
<dbReference type="InterPro" id="IPR051531">
    <property type="entry name" value="N-acetyltransferase"/>
</dbReference>
<dbReference type="Proteomes" id="UP000321249">
    <property type="component" value="Unassembled WGS sequence"/>
</dbReference>
<accession>A0A5C6TQ93</accession>
<sequence length="183" mass="20033">MFARTERLLLRPGWREDAPALHKAIADERIVRNLVRAPWPYAMADAEAFLARDPAPDAPHCLIFLRTGGAPQLVGGIGFGPKEGGREFGYWIARPWWGQGIATEAGRALIANARETLRIDRLTASHFLDNPASGRVLAKLGFRPTGVARPRYSAGRQAEAPSREFALDLADAQVPREPCPMAA</sequence>
<name>A0A5C6TQ93_9SPHN</name>
<keyword evidence="6" id="KW-1185">Reference proteome</keyword>